<dbReference type="PANTHER" id="PTHR34144">
    <property type="entry name" value="CHROMOSOME 8, WHOLE GENOME SHOTGUN SEQUENCE"/>
    <property type="match status" value="1"/>
</dbReference>
<evidence type="ECO:0000313" key="3">
    <source>
        <dbReference type="Proteomes" id="UP000623467"/>
    </source>
</evidence>
<keyword evidence="1" id="KW-1133">Transmembrane helix</keyword>
<name>A0A8H7CNI9_9AGAR</name>
<sequence>MARTAGADLGEEPRAIDDLASGHFRRIRRHVGWAVAYTGYLSVAILGVYMLCTYEQPLDHRFKSAVDLANNHPKREGYWTGGKIFIAAMFHDNADVLPYWTNEITKLIHFLGPENVFISILESYSSDNSPVILDNFDRRLKQMNVARRILTRDTSLVRPVSMKTALPRIQFLAASRNKVLEPLVKHGGFERVIFSNDIFVEAESIVELLHTKDGNYDMACGLDLSYWGLFDQWVIRDRLGRLASTLWPYFLEDTGFRAVMADEPAPVFTCWNGIVSIRADPFLPPPMRIGQLSTSPLTRPIPPTHPAYPSPANLTPAATPPLRFRPSGKYECFSSECFNLPYDLRRRFDLQDIYVNPRVITSYVWAHYLWFKYVTRHWAVKWWIEKVENGNGIHLAKLILGDPARVWQWDGGECHPG</sequence>
<keyword evidence="3" id="KW-1185">Reference proteome</keyword>
<evidence type="ECO:0000256" key="1">
    <source>
        <dbReference type="SAM" id="Phobius"/>
    </source>
</evidence>
<reference evidence="2" key="1">
    <citation type="submission" date="2020-05" db="EMBL/GenBank/DDBJ databases">
        <title>Mycena genomes resolve the evolution of fungal bioluminescence.</title>
        <authorList>
            <person name="Tsai I.J."/>
        </authorList>
    </citation>
    <scope>NUCLEOTIDE SEQUENCE</scope>
    <source>
        <strain evidence="2">160909Yilan</strain>
    </source>
</reference>
<keyword evidence="2" id="KW-0808">Transferase</keyword>
<dbReference type="Proteomes" id="UP000623467">
    <property type="component" value="Unassembled WGS sequence"/>
</dbReference>
<dbReference type="InterPro" id="IPR021047">
    <property type="entry name" value="Mannosyltransferase_CMT1"/>
</dbReference>
<keyword evidence="1" id="KW-0812">Transmembrane</keyword>
<evidence type="ECO:0000313" key="2">
    <source>
        <dbReference type="EMBL" id="KAF7342551.1"/>
    </source>
</evidence>
<dbReference type="Pfam" id="PF11735">
    <property type="entry name" value="CAP59_mtransfer"/>
    <property type="match status" value="1"/>
</dbReference>
<dbReference type="PANTHER" id="PTHR34144:SF7">
    <property type="entry name" value="EXPORT PROTEIN (CAP59), PUTATIVE (AFU_ORTHOLOGUE AFUA_7G05020)-RELATED"/>
    <property type="match status" value="1"/>
</dbReference>
<protein>
    <submittedName>
        <fullName evidence="2">Glycosyltransferase family 69 protein</fullName>
    </submittedName>
</protein>
<proteinExistence type="predicted"/>
<dbReference type="OrthoDB" id="262547at2759"/>
<dbReference type="AlphaFoldDB" id="A0A8H7CNI9"/>
<keyword evidence="1" id="KW-0472">Membrane</keyword>
<dbReference type="EMBL" id="JACAZH010000025">
    <property type="protein sequence ID" value="KAF7342551.1"/>
    <property type="molecule type" value="Genomic_DNA"/>
</dbReference>
<organism evidence="2 3">
    <name type="scientific">Mycena sanguinolenta</name>
    <dbReference type="NCBI Taxonomy" id="230812"/>
    <lineage>
        <taxon>Eukaryota</taxon>
        <taxon>Fungi</taxon>
        <taxon>Dikarya</taxon>
        <taxon>Basidiomycota</taxon>
        <taxon>Agaricomycotina</taxon>
        <taxon>Agaricomycetes</taxon>
        <taxon>Agaricomycetidae</taxon>
        <taxon>Agaricales</taxon>
        <taxon>Marasmiineae</taxon>
        <taxon>Mycenaceae</taxon>
        <taxon>Mycena</taxon>
    </lineage>
</organism>
<accession>A0A8H7CNI9</accession>
<dbReference type="GO" id="GO:0016740">
    <property type="term" value="F:transferase activity"/>
    <property type="evidence" value="ECO:0007669"/>
    <property type="project" value="UniProtKB-KW"/>
</dbReference>
<comment type="caution">
    <text evidence="2">The sequence shown here is derived from an EMBL/GenBank/DDBJ whole genome shotgun (WGS) entry which is preliminary data.</text>
</comment>
<feature type="transmembrane region" description="Helical" evidence="1">
    <location>
        <begin position="31"/>
        <end position="51"/>
    </location>
</feature>
<gene>
    <name evidence="2" type="ORF">MSAN_02011400</name>
</gene>